<proteinExistence type="predicted"/>
<sequence length="114" mass="11965">MTAGLASLFDKVTVMHSTSEWADVHRDLVDVLGPAVFSDGRAWASFGAISLSDESGPAWSLLAKTTDLEAVARAAQDLGWDVGTPVRGSHESRLPLRSPAGLTVVAYAPEGKTS</sequence>
<dbReference type="EMBL" id="LVHI01000037">
    <property type="protein sequence ID" value="OAK51667.1"/>
    <property type="molecule type" value="Genomic_DNA"/>
</dbReference>
<dbReference type="Proteomes" id="UP000077519">
    <property type="component" value="Unassembled WGS sequence"/>
</dbReference>
<reference evidence="1 2" key="1">
    <citation type="submission" date="2016-03" db="EMBL/GenBank/DDBJ databases">
        <title>Genome sequence of Rhodococcus kyotonensis KB10.</title>
        <authorList>
            <person name="Jeong H."/>
            <person name="Hong C.E."/>
            <person name="Jo S.H."/>
            <person name="Park J.M."/>
        </authorList>
    </citation>
    <scope>NUCLEOTIDE SEQUENCE [LARGE SCALE GENOMIC DNA]</scope>
    <source>
        <strain evidence="1 2">KB10</strain>
    </source>
</reference>
<keyword evidence="2" id="KW-1185">Reference proteome</keyword>
<comment type="caution">
    <text evidence="1">The sequence shown here is derived from an EMBL/GenBank/DDBJ whole genome shotgun (WGS) entry which is preliminary data.</text>
</comment>
<protein>
    <recommendedName>
        <fullName evidence="3">Glyoxalase-like domain-containing protein</fullName>
    </recommendedName>
</protein>
<accession>A0A177Y835</accession>
<name>A0A177Y835_9NOCA</name>
<evidence type="ECO:0000313" key="2">
    <source>
        <dbReference type="Proteomes" id="UP000077519"/>
    </source>
</evidence>
<evidence type="ECO:0008006" key="3">
    <source>
        <dbReference type="Google" id="ProtNLM"/>
    </source>
</evidence>
<dbReference type="AlphaFoldDB" id="A0A177Y835"/>
<organism evidence="1 2">
    <name type="scientific">Rhodococcoides kyotonense</name>
    <dbReference type="NCBI Taxonomy" id="398843"/>
    <lineage>
        <taxon>Bacteria</taxon>
        <taxon>Bacillati</taxon>
        <taxon>Actinomycetota</taxon>
        <taxon>Actinomycetes</taxon>
        <taxon>Mycobacteriales</taxon>
        <taxon>Nocardiaceae</taxon>
        <taxon>Rhodococcoides</taxon>
    </lineage>
</organism>
<evidence type="ECO:0000313" key="1">
    <source>
        <dbReference type="EMBL" id="OAK51667.1"/>
    </source>
</evidence>
<gene>
    <name evidence="1" type="ORF">A3K89_10295</name>
</gene>